<reference evidence="13" key="1">
    <citation type="submission" date="2010-02" db="EMBL/GenBank/DDBJ databases">
        <title>The Genome Sequence of Prevotella oris strain C735.</title>
        <authorList>
            <consortium name="The Broad Institute Genome Sequencing Platform"/>
            <person name="Ward D."/>
            <person name="Feldgarden M."/>
            <person name="Earl A."/>
            <person name="Young S.K."/>
            <person name="Zeng Q."/>
            <person name="Koehrsen M."/>
            <person name="Alvarado L."/>
            <person name="Berlin A."/>
            <person name="Bochicchio J."/>
            <person name="Borenstein D."/>
            <person name="Chapman S.B."/>
            <person name="Chen Z."/>
            <person name="Engels R."/>
            <person name="Freedman E."/>
            <person name="Gellesch M."/>
            <person name="Goldberg J."/>
            <person name="Griggs A."/>
            <person name="Gujja S."/>
            <person name="Heilman E."/>
            <person name="Heiman D."/>
            <person name="Hepburn T."/>
            <person name="Howarth C."/>
            <person name="Jen D."/>
            <person name="Larson L."/>
            <person name="Mehta T."/>
            <person name="Park D."/>
            <person name="Pearson M."/>
            <person name="Roberts A."/>
            <person name="Saif S."/>
            <person name="Shea T."/>
            <person name="Shenoy N."/>
            <person name="Sisk P."/>
            <person name="Stolte C."/>
            <person name="Sykes S."/>
            <person name="Thomson T."/>
            <person name="Walk T."/>
            <person name="White J."/>
            <person name="Yandava C."/>
            <person name="Sibley C.D."/>
            <person name="Field T.R."/>
            <person name="Grinwis M."/>
            <person name="Eshaghurshan C.S."/>
            <person name="Surette M.G."/>
            <person name="Haas B."/>
            <person name="Nusbaum C."/>
            <person name="Birren B."/>
        </authorList>
    </citation>
    <scope>NUCLEOTIDE SEQUENCE [LARGE SCALE GENOMIC DNA]</scope>
    <source>
        <strain evidence="13">C505</strain>
    </source>
</reference>
<keyword evidence="10" id="KW-0915">Sodium</keyword>
<evidence type="ECO:0000256" key="5">
    <source>
        <dbReference type="ARBA" id="ARBA00023136"/>
    </source>
</evidence>
<comment type="caution">
    <text evidence="12">The sequence shown here is derived from an EMBL/GenBank/DDBJ whole genome shotgun (WGS) entry which is preliminary data.</text>
</comment>
<comment type="function">
    <text evidence="9 10">Fluoride-specific ion channel. Important for reducing fluoride concentration in the cell, thus reducing its toxicity.</text>
</comment>
<evidence type="ECO:0000256" key="7">
    <source>
        <dbReference type="ARBA" id="ARBA00035120"/>
    </source>
</evidence>
<dbReference type="Proteomes" id="UP000004668">
    <property type="component" value="Unassembled WGS sequence"/>
</dbReference>
<feature type="compositionally biased region" description="Low complexity" evidence="11">
    <location>
        <begin position="28"/>
        <end position="92"/>
    </location>
</feature>
<keyword evidence="2 10" id="KW-1003">Cell membrane</keyword>
<name>F2UWW0_ACTVI</name>
<dbReference type="GO" id="GO:0062054">
    <property type="term" value="F:fluoride channel activity"/>
    <property type="evidence" value="ECO:0007669"/>
    <property type="project" value="UniProtKB-UniRule"/>
</dbReference>
<feature type="binding site" evidence="10">
    <location>
        <position position="177"/>
    </location>
    <ligand>
        <name>Na(+)</name>
        <dbReference type="ChEBI" id="CHEBI:29101"/>
        <note>structural</note>
    </ligand>
</feature>
<dbReference type="EMBL" id="ACRE02000072">
    <property type="protein sequence ID" value="EGE38444.2"/>
    <property type="molecule type" value="Genomic_DNA"/>
</dbReference>
<feature type="transmembrane region" description="Helical" evidence="10">
    <location>
        <begin position="102"/>
        <end position="123"/>
    </location>
</feature>
<dbReference type="InterPro" id="IPR003691">
    <property type="entry name" value="FluC"/>
</dbReference>
<keyword evidence="6 10" id="KW-0407">Ion channel</keyword>
<evidence type="ECO:0000313" key="12">
    <source>
        <dbReference type="EMBL" id="EGE38444.2"/>
    </source>
</evidence>
<organism evidence="12 13">
    <name type="scientific">Actinomyces viscosus C505</name>
    <dbReference type="NCBI Taxonomy" id="562973"/>
    <lineage>
        <taxon>Bacteria</taxon>
        <taxon>Bacillati</taxon>
        <taxon>Actinomycetota</taxon>
        <taxon>Actinomycetes</taxon>
        <taxon>Actinomycetales</taxon>
        <taxon>Actinomycetaceae</taxon>
        <taxon>Actinomyces</taxon>
    </lineage>
</organism>
<dbReference type="GO" id="GO:0046872">
    <property type="term" value="F:metal ion binding"/>
    <property type="evidence" value="ECO:0007669"/>
    <property type="project" value="UniProtKB-KW"/>
</dbReference>
<keyword evidence="5 10" id="KW-0472">Membrane</keyword>
<feature type="region of interest" description="Disordered" evidence="11">
    <location>
        <begin position="236"/>
        <end position="257"/>
    </location>
</feature>
<evidence type="ECO:0000256" key="4">
    <source>
        <dbReference type="ARBA" id="ARBA00022989"/>
    </source>
</evidence>
<comment type="similarity">
    <text evidence="7 10">Belongs to the fluoride channel Fluc/FEX (TC 1.A.43) family.</text>
</comment>
<evidence type="ECO:0000256" key="11">
    <source>
        <dbReference type="SAM" id="MobiDB-lite"/>
    </source>
</evidence>
<evidence type="ECO:0000256" key="6">
    <source>
        <dbReference type="ARBA" id="ARBA00023303"/>
    </source>
</evidence>
<keyword evidence="4 10" id="KW-1133">Transmembrane helix</keyword>
<keyword evidence="3 10" id="KW-0812">Transmembrane</keyword>
<evidence type="ECO:0000256" key="9">
    <source>
        <dbReference type="ARBA" id="ARBA00049940"/>
    </source>
</evidence>
<comment type="subcellular location">
    <subcellularLocation>
        <location evidence="1 10">Cell membrane</location>
        <topology evidence="1 10">Multi-pass membrane protein</topology>
    </subcellularLocation>
</comment>
<evidence type="ECO:0000256" key="8">
    <source>
        <dbReference type="ARBA" id="ARBA00035585"/>
    </source>
</evidence>
<gene>
    <name evidence="10" type="primary">fluC</name>
    <name evidence="10" type="synonym">crcB</name>
    <name evidence="12" type="ORF">HMPREF0059_01300</name>
</gene>
<dbReference type="Pfam" id="PF02537">
    <property type="entry name" value="CRCB"/>
    <property type="match status" value="1"/>
</dbReference>
<reference evidence="12 13" key="2">
    <citation type="submission" date="2011-10" db="EMBL/GenBank/DDBJ databases">
        <title>The Genome Sequence of Actinomyces viscosus C505.</title>
        <authorList>
            <consortium name="The Broad Institute Genome Sequencing Platform"/>
            <consortium name="The Broad Institute Genome Sequencing Center for Infectious Disease"/>
            <person name="Earl A."/>
            <person name="Ward D."/>
            <person name="Feldgarden M."/>
            <person name="Gevers D."/>
            <person name="Sibley C.D."/>
            <person name="Field T.R."/>
            <person name="Grinwis M."/>
            <person name="Eshaghurshan C.S."/>
            <person name="Surette M.G."/>
            <person name="Young S.K."/>
            <person name="Zeng Q."/>
            <person name="Gargeya S."/>
            <person name="Fitzgerald M."/>
            <person name="Haas B."/>
            <person name="Abouelleil A."/>
            <person name="Alvarado L."/>
            <person name="Arachchi H.M."/>
            <person name="Berlin A."/>
            <person name="Brown A."/>
            <person name="Chapman S.B."/>
            <person name="Chen Z."/>
            <person name="Dunbar C."/>
            <person name="Freedman E."/>
            <person name="Gearin G."/>
            <person name="Goldberg J."/>
            <person name="Griggs A."/>
            <person name="Gujja S."/>
            <person name="Heiman D."/>
            <person name="Howarth C."/>
            <person name="Larson L."/>
            <person name="Lui A."/>
            <person name="MacDonald P.J.P."/>
            <person name="Montmayeur A."/>
            <person name="Murphy C."/>
            <person name="Neiman D."/>
            <person name="Pearson M."/>
            <person name="Priest M."/>
            <person name="Roberts A."/>
            <person name="Saif S."/>
            <person name="Shea T."/>
            <person name="Shenoy N."/>
            <person name="Sisk P."/>
            <person name="Stolte C."/>
            <person name="Sykes S."/>
            <person name="Wortman J."/>
            <person name="Nusbaum C."/>
            <person name="Birren B."/>
        </authorList>
    </citation>
    <scope>NUCLEOTIDE SEQUENCE [LARGE SCALE GENOMIC DNA]</scope>
    <source>
        <strain evidence="12 13">C505</strain>
    </source>
</reference>
<protein>
    <recommendedName>
        <fullName evidence="10">Fluoride-specific ion channel FluC</fullName>
    </recommendedName>
</protein>
<evidence type="ECO:0000256" key="3">
    <source>
        <dbReference type="ARBA" id="ARBA00022692"/>
    </source>
</evidence>
<feature type="transmembrane region" description="Helical" evidence="10">
    <location>
        <begin position="207"/>
        <end position="227"/>
    </location>
</feature>
<dbReference type="PANTHER" id="PTHR28259:SF1">
    <property type="entry name" value="FLUORIDE EXPORT PROTEIN 1-RELATED"/>
    <property type="match status" value="1"/>
</dbReference>
<keyword evidence="10" id="KW-0479">Metal-binding</keyword>
<keyword evidence="10" id="KW-0406">Ion transport</keyword>
<accession>F2UWW0</accession>
<dbReference type="HAMAP" id="MF_00454">
    <property type="entry name" value="FluC"/>
    <property type="match status" value="1"/>
</dbReference>
<dbReference type="AlphaFoldDB" id="F2UWW0"/>
<feature type="transmembrane region" description="Helical" evidence="10">
    <location>
        <begin position="143"/>
        <end position="160"/>
    </location>
</feature>
<dbReference type="RefSeq" id="WP_020992113.1">
    <property type="nucleotide sequence ID" value="NZ_KI391970.1"/>
</dbReference>
<evidence type="ECO:0000313" key="13">
    <source>
        <dbReference type="Proteomes" id="UP000004668"/>
    </source>
</evidence>
<evidence type="ECO:0000256" key="1">
    <source>
        <dbReference type="ARBA" id="ARBA00004651"/>
    </source>
</evidence>
<dbReference type="GO" id="GO:0140114">
    <property type="term" value="P:cellular detoxification of fluoride"/>
    <property type="evidence" value="ECO:0007669"/>
    <property type="project" value="UniProtKB-UniRule"/>
</dbReference>
<dbReference type="eggNOG" id="COG0239">
    <property type="taxonomic scope" value="Bacteria"/>
</dbReference>
<evidence type="ECO:0000256" key="2">
    <source>
        <dbReference type="ARBA" id="ARBA00022475"/>
    </source>
</evidence>
<evidence type="ECO:0000256" key="10">
    <source>
        <dbReference type="HAMAP-Rule" id="MF_00454"/>
    </source>
</evidence>
<dbReference type="HOGENOM" id="CLU_1080255_0_0_11"/>
<feature type="transmembrane region" description="Helical" evidence="10">
    <location>
        <begin position="167"/>
        <end position="187"/>
    </location>
</feature>
<dbReference type="PANTHER" id="PTHR28259">
    <property type="entry name" value="FLUORIDE EXPORT PROTEIN 1-RELATED"/>
    <property type="match status" value="1"/>
</dbReference>
<feature type="region of interest" description="Disordered" evidence="11">
    <location>
        <begin position="1"/>
        <end position="92"/>
    </location>
</feature>
<keyword evidence="10" id="KW-0813">Transport</keyword>
<sequence length="257" mass="23895">MAEADPGAGAGTRGSSEAGGDPAPGTVARPGAGPGTEPAAGPAPTVAVSPSAAGSPSGAAADSPPAAGRASSVAASPSAASSPPAASSPSAAGRASSVAASLAPSVTASLALVAAGGCAGTLVRAALERAWPASPGHLPVTTLALNVVGALALGLLLGALGEGRPRLRLALGTGVLGGLTTHSTFILESHRLLTSGGDGGHPVLGAAYLVGSMVAGLVAAGLGLWLAGRLRHPDGAGSVGRADRAGRAGRGPLPEAS</sequence>
<dbReference type="GO" id="GO:0005886">
    <property type="term" value="C:plasma membrane"/>
    <property type="evidence" value="ECO:0007669"/>
    <property type="project" value="UniProtKB-SubCell"/>
</dbReference>
<comment type="catalytic activity">
    <reaction evidence="8">
        <text>fluoride(in) = fluoride(out)</text>
        <dbReference type="Rhea" id="RHEA:76159"/>
        <dbReference type="ChEBI" id="CHEBI:17051"/>
    </reaction>
    <physiologicalReaction direction="left-to-right" evidence="8">
        <dbReference type="Rhea" id="RHEA:76160"/>
    </physiologicalReaction>
</comment>
<feature type="binding site" evidence="10">
    <location>
        <position position="180"/>
    </location>
    <ligand>
        <name>Na(+)</name>
        <dbReference type="ChEBI" id="CHEBI:29101"/>
        <note>structural</note>
    </ligand>
</feature>
<comment type="activity regulation">
    <text evidence="10">Na(+) is not transported, but it plays an essential structural role and its presence is essential for fluoride channel function.</text>
</comment>
<proteinExistence type="inferred from homology"/>